<gene>
    <name evidence="2" type="ORF">Ahy_A03g013092</name>
</gene>
<keyword evidence="1" id="KW-1133">Transmembrane helix</keyword>
<dbReference type="Gene3D" id="2.60.40.200">
    <property type="entry name" value="Superoxide dismutase, copper/zinc binding domain"/>
    <property type="match status" value="1"/>
</dbReference>
<comment type="caution">
    <text evidence="2">The sequence shown here is derived from an EMBL/GenBank/DDBJ whole genome shotgun (WGS) entry which is preliminary data.</text>
</comment>
<dbReference type="EMBL" id="SDMP01000003">
    <property type="protein sequence ID" value="RYR66911.1"/>
    <property type="molecule type" value="Genomic_DNA"/>
</dbReference>
<dbReference type="Proteomes" id="UP000289738">
    <property type="component" value="Chromosome A03"/>
</dbReference>
<evidence type="ECO:0000313" key="2">
    <source>
        <dbReference type="EMBL" id="RYR66911.1"/>
    </source>
</evidence>
<sequence length="149" mass="16376">MNILSFRIAEHSYIFQIPKKPFSLPHSHILNPNLAPDLLHGALSPRLLLSASLSCRASISMLLVTLPMAAIPRVLTSILLTNTMELLAIITVMLVIWVTFLQALMIPLSGVHSILGRAVVVHADPDEIRRGKIGQVVEHVNVIYSSFTP</sequence>
<accession>A0A445DUX7</accession>
<dbReference type="SUPFAM" id="SSF49329">
    <property type="entry name" value="Cu,Zn superoxide dismutase-like"/>
    <property type="match status" value="1"/>
</dbReference>
<dbReference type="InterPro" id="IPR036423">
    <property type="entry name" value="SOD-like_Cu/Zn_dom_sf"/>
</dbReference>
<keyword evidence="3" id="KW-1185">Reference proteome</keyword>
<proteinExistence type="predicted"/>
<organism evidence="2 3">
    <name type="scientific">Arachis hypogaea</name>
    <name type="common">Peanut</name>
    <dbReference type="NCBI Taxonomy" id="3818"/>
    <lineage>
        <taxon>Eukaryota</taxon>
        <taxon>Viridiplantae</taxon>
        <taxon>Streptophyta</taxon>
        <taxon>Embryophyta</taxon>
        <taxon>Tracheophyta</taxon>
        <taxon>Spermatophyta</taxon>
        <taxon>Magnoliopsida</taxon>
        <taxon>eudicotyledons</taxon>
        <taxon>Gunneridae</taxon>
        <taxon>Pentapetalae</taxon>
        <taxon>rosids</taxon>
        <taxon>fabids</taxon>
        <taxon>Fabales</taxon>
        <taxon>Fabaceae</taxon>
        <taxon>Papilionoideae</taxon>
        <taxon>50 kb inversion clade</taxon>
        <taxon>dalbergioids sensu lato</taxon>
        <taxon>Dalbergieae</taxon>
        <taxon>Pterocarpus clade</taxon>
        <taxon>Arachis</taxon>
    </lineage>
</organism>
<reference evidence="2 3" key="1">
    <citation type="submission" date="2019-01" db="EMBL/GenBank/DDBJ databases">
        <title>Sequencing of cultivated peanut Arachis hypogaea provides insights into genome evolution and oil improvement.</title>
        <authorList>
            <person name="Chen X."/>
        </authorList>
    </citation>
    <scope>NUCLEOTIDE SEQUENCE [LARGE SCALE GENOMIC DNA]</scope>
    <source>
        <strain evidence="3">cv. Fuhuasheng</strain>
        <tissue evidence="2">Leaves</tissue>
    </source>
</reference>
<dbReference type="GO" id="GO:0046872">
    <property type="term" value="F:metal ion binding"/>
    <property type="evidence" value="ECO:0007669"/>
    <property type="project" value="InterPro"/>
</dbReference>
<evidence type="ECO:0000256" key="1">
    <source>
        <dbReference type="SAM" id="Phobius"/>
    </source>
</evidence>
<evidence type="ECO:0000313" key="3">
    <source>
        <dbReference type="Proteomes" id="UP000289738"/>
    </source>
</evidence>
<feature type="transmembrane region" description="Helical" evidence="1">
    <location>
        <begin position="86"/>
        <end position="108"/>
    </location>
</feature>
<name>A0A445DUX7_ARAHY</name>
<dbReference type="AlphaFoldDB" id="A0A445DUX7"/>
<feature type="transmembrane region" description="Helical" evidence="1">
    <location>
        <begin position="59"/>
        <end position="80"/>
    </location>
</feature>
<dbReference type="GO" id="GO:0006801">
    <property type="term" value="P:superoxide metabolic process"/>
    <property type="evidence" value="ECO:0007669"/>
    <property type="project" value="InterPro"/>
</dbReference>
<protein>
    <submittedName>
        <fullName evidence="2">Uncharacterized protein</fullName>
    </submittedName>
</protein>
<keyword evidence="1" id="KW-0472">Membrane</keyword>
<keyword evidence="1" id="KW-0812">Transmembrane</keyword>